<dbReference type="PANTHER" id="PTHR24223:SF448">
    <property type="entry name" value="FI20146P1-RELATED"/>
    <property type="match status" value="1"/>
</dbReference>
<dbReference type="Gene3D" id="1.20.1560.10">
    <property type="entry name" value="ABC transporter type 1, transmembrane domain"/>
    <property type="match status" value="2"/>
</dbReference>
<feature type="transmembrane region" description="Helical" evidence="9">
    <location>
        <begin position="892"/>
        <end position="925"/>
    </location>
</feature>
<dbReference type="FunFam" id="3.40.50.300:FF:000482">
    <property type="entry name" value="Multidrug resistance-associated protein member 4"/>
    <property type="match status" value="1"/>
</dbReference>
<dbReference type="InterPro" id="IPR036640">
    <property type="entry name" value="ABC1_TM_sf"/>
</dbReference>
<feature type="domain" description="ABC transporter" evidence="10">
    <location>
        <begin position="1089"/>
        <end position="1322"/>
    </location>
</feature>
<evidence type="ECO:0000256" key="8">
    <source>
        <dbReference type="SAM" id="MobiDB-lite"/>
    </source>
</evidence>
<dbReference type="InterPro" id="IPR011527">
    <property type="entry name" value="ABC1_TM_dom"/>
</dbReference>
<evidence type="ECO:0000256" key="1">
    <source>
        <dbReference type="ARBA" id="ARBA00004141"/>
    </source>
</evidence>
<dbReference type="PANTHER" id="PTHR24223">
    <property type="entry name" value="ATP-BINDING CASSETTE SUB-FAMILY C"/>
    <property type="match status" value="1"/>
</dbReference>
<dbReference type="SMART" id="SM00382">
    <property type="entry name" value="AAA"/>
    <property type="match status" value="2"/>
</dbReference>
<dbReference type="InterPro" id="IPR003593">
    <property type="entry name" value="AAA+_ATPase"/>
</dbReference>
<accession>A0A6G0TYK5</accession>
<evidence type="ECO:0000256" key="6">
    <source>
        <dbReference type="ARBA" id="ARBA00022989"/>
    </source>
</evidence>
<evidence type="ECO:0000256" key="9">
    <source>
        <dbReference type="SAM" id="Phobius"/>
    </source>
</evidence>
<evidence type="ECO:0000256" key="5">
    <source>
        <dbReference type="ARBA" id="ARBA00022840"/>
    </source>
</evidence>
<sequence>MEAAGKKEKQLPNPRARANIFEIFTFSWIVNLFKTGQKRDLETNDLYAPLDDDKSSLLGLQFEKKWKIEISNAKSKNREPSLSRVMIQIFGGKILFYGMVQMFTESVLRMTQPMLIRGLLAYFNHDESNTVNLKQAYMYACGLLLSMLGNIVLYHFSQMEMVHLGMKIRVAYCSMVYKKALTLSRVSLCETTVGQVVNLISNDVNRIDLAFRFIQFLWIGPLQTTLVTYFLWQEIGVSSIIGVIVFLAFIPLQGWLGKKTSDYRSKIAPRTDERVRLMNEIISGIQVIKMYTWEKPFAMLVEYARKMEIKQIKGASWIKVFLQSFRIFHFRFGLFTSILSYVLLGNNINTQKVFVIISYYGILLTTMTVFFPLGIITLAEMLASTKRIQSFLLQDEKEEHNKPLSIKSETITKNDIEMTNGNSNNYTENSTVNEKDTNQSDNLGIDVLNASAKWILNQPDNCLNNINLSVRPGRLVAVIGPVGAGKSSLIQAILRELPLCEGSISVSGTISYASQEPWLFNGSIQQNILFGSPMDQNRYKEVVKVCALKTDFKQLPYGDRSLVGERGVSLSGGQRARVNLARAIYKEADIYLLDDPLSAVDTHVGKHLFEKCIKDYLQKKTCILITHQIQYLSNVDQIVLMENANILAEGSYQELQSSGLDFTKLLKSSEGTTDDEIDTTNVINNSPEQLSNLSRQGSIKSIASSIDENKLNGTQAEPVEVAETRSSGKVSHSVYLSYISAGGNAFKILFLLFICIFTQVLATSGDYWIGYWVNLEDNVFRNTESKSMNISNYFTYTLFDTPLVISRQFCVIMYSGINIAMLVVIFIRCVMFVSVLIGASMNLHNNMFNAITRATMYFFNTNPSGRILNRFTKDIGIIDEILPTPILDFIHVALQLIGTLVVVGIINFYLLIPTFIIGLVCYYIVNFYLSTSRSIKRLEGVTRSPVYGYFNASLQGVSTIRAFEAEDILSKEFDEHQDLHSSTWYLFIATSEAFGFSLDMICFIYICILTFSFLIVNNDNLGGDVGLILTQAMSLTGALQWGIRQLAELDNQMTSVERVVEYTNVPQEAALESSLDKKPPKEWPDKGQIVFENFYLRYNLDTAHVLKNLNIQIQAMEKIGIVGRTGAGKSSLIGALFRLALNEGNITIDGIEIHELGLHDLRSKISIIPQEPVLFSASMRKNIDPLDEYPDHALWNALEEVELKTIVEDLPDGLNSKMSEGGSNFSVGQRQLVCLARAIVRSNKLLVLDEATANVDSQTDALIQNTIRNKFRSCTVLTIAHRLNTVMDSDRVLVMDAGTVVEFDHPYNLLKNKDGFFYKMVEQTGTETSELLHNIAAESYTSTQN</sequence>
<feature type="transmembrane region" description="Helical" evidence="9">
    <location>
        <begin position="85"/>
        <end position="104"/>
    </location>
</feature>
<reference evidence="12 13" key="1">
    <citation type="submission" date="2019-08" db="EMBL/GenBank/DDBJ databases">
        <title>The genome of the soybean aphid Biotype 1, its phylome, world population structure and adaptation to the North American continent.</title>
        <authorList>
            <person name="Giordano R."/>
            <person name="Donthu R.K."/>
            <person name="Hernandez A.G."/>
            <person name="Wright C.L."/>
            <person name="Zimin A.V."/>
        </authorList>
    </citation>
    <scope>NUCLEOTIDE SEQUENCE [LARGE SCALE GENOMIC DNA]</scope>
    <source>
        <tissue evidence="12">Whole aphids</tissue>
    </source>
</reference>
<feature type="transmembrane region" description="Helical" evidence="9">
    <location>
        <begin position="327"/>
        <end position="344"/>
    </location>
</feature>
<dbReference type="FunFam" id="1.20.1560.10:FF:000014">
    <property type="entry name" value="Multidrug resistance-associated protein member 4"/>
    <property type="match status" value="1"/>
</dbReference>
<dbReference type="GO" id="GO:0016887">
    <property type="term" value="F:ATP hydrolysis activity"/>
    <property type="evidence" value="ECO:0007669"/>
    <property type="project" value="InterPro"/>
</dbReference>
<keyword evidence="4" id="KW-0547">Nucleotide-binding</keyword>
<dbReference type="SUPFAM" id="SSF52540">
    <property type="entry name" value="P-loop containing nucleoside triphosphate hydrolases"/>
    <property type="match status" value="2"/>
</dbReference>
<dbReference type="InterPro" id="IPR027417">
    <property type="entry name" value="P-loop_NTPase"/>
</dbReference>
<keyword evidence="2" id="KW-0813">Transport</keyword>
<dbReference type="InterPro" id="IPR017871">
    <property type="entry name" value="ABC_transporter-like_CS"/>
</dbReference>
<evidence type="ECO:0008006" key="14">
    <source>
        <dbReference type="Google" id="ProtNLM"/>
    </source>
</evidence>
<dbReference type="Pfam" id="PF00664">
    <property type="entry name" value="ABC_membrane"/>
    <property type="match status" value="2"/>
</dbReference>
<protein>
    <recommendedName>
        <fullName evidence="14">Multidrug resistance-associated protein lethal(2)03659</fullName>
    </recommendedName>
</protein>
<dbReference type="CDD" id="cd03250">
    <property type="entry name" value="ABCC_MRP_domain1"/>
    <property type="match status" value="1"/>
</dbReference>
<feature type="transmembrane region" description="Helical" evidence="9">
    <location>
        <begin position="819"/>
        <end position="839"/>
    </location>
</feature>
<feature type="transmembrane region" description="Helical" evidence="9">
    <location>
        <begin position="136"/>
        <end position="156"/>
    </location>
</feature>
<gene>
    <name evidence="12" type="ORF">AGLY_005235</name>
</gene>
<dbReference type="InterPro" id="IPR050173">
    <property type="entry name" value="ABC_transporter_C-like"/>
</dbReference>
<dbReference type="InterPro" id="IPR003439">
    <property type="entry name" value="ABC_transporter-like_ATP-bd"/>
</dbReference>
<feature type="domain" description="ABC transmembrane type-1" evidence="11">
    <location>
        <begin position="749"/>
        <end position="1051"/>
    </location>
</feature>
<feature type="domain" description="ABC transmembrane type-1" evidence="11">
    <location>
        <begin position="102"/>
        <end position="379"/>
    </location>
</feature>
<evidence type="ECO:0000256" key="7">
    <source>
        <dbReference type="ARBA" id="ARBA00023136"/>
    </source>
</evidence>
<evidence type="ECO:0000313" key="12">
    <source>
        <dbReference type="EMBL" id="KAE9539983.1"/>
    </source>
</evidence>
<evidence type="ECO:0000259" key="10">
    <source>
        <dbReference type="PROSITE" id="PS50893"/>
    </source>
</evidence>
<dbReference type="Proteomes" id="UP000475862">
    <property type="component" value="Unassembled WGS sequence"/>
</dbReference>
<keyword evidence="3 9" id="KW-0812">Transmembrane</keyword>
<feature type="transmembrane region" description="Helical" evidence="9">
    <location>
        <begin position="748"/>
        <end position="773"/>
    </location>
</feature>
<organism evidence="12 13">
    <name type="scientific">Aphis glycines</name>
    <name type="common">Soybean aphid</name>
    <dbReference type="NCBI Taxonomy" id="307491"/>
    <lineage>
        <taxon>Eukaryota</taxon>
        <taxon>Metazoa</taxon>
        <taxon>Ecdysozoa</taxon>
        <taxon>Arthropoda</taxon>
        <taxon>Hexapoda</taxon>
        <taxon>Insecta</taxon>
        <taxon>Pterygota</taxon>
        <taxon>Neoptera</taxon>
        <taxon>Paraneoptera</taxon>
        <taxon>Hemiptera</taxon>
        <taxon>Sternorrhyncha</taxon>
        <taxon>Aphidomorpha</taxon>
        <taxon>Aphidoidea</taxon>
        <taxon>Aphididae</taxon>
        <taxon>Aphidini</taxon>
        <taxon>Aphis</taxon>
        <taxon>Aphis</taxon>
    </lineage>
</organism>
<comment type="caution">
    <text evidence="12">The sequence shown here is derived from an EMBL/GenBank/DDBJ whole genome shotgun (WGS) entry which is preliminary data.</text>
</comment>
<proteinExistence type="predicted"/>
<keyword evidence="7 9" id="KW-0472">Membrane</keyword>
<dbReference type="GO" id="GO:0016020">
    <property type="term" value="C:membrane"/>
    <property type="evidence" value="ECO:0007669"/>
    <property type="project" value="UniProtKB-SubCell"/>
</dbReference>
<feature type="transmembrane region" description="Helical" evidence="9">
    <location>
        <begin position="983"/>
        <end position="1016"/>
    </location>
</feature>
<dbReference type="GO" id="GO:0005524">
    <property type="term" value="F:ATP binding"/>
    <property type="evidence" value="ECO:0007669"/>
    <property type="project" value="UniProtKB-KW"/>
</dbReference>
<dbReference type="FunFam" id="3.40.50.300:FF:000163">
    <property type="entry name" value="Multidrug resistance-associated protein member 4"/>
    <property type="match status" value="1"/>
</dbReference>
<feature type="compositionally biased region" description="Polar residues" evidence="8">
    <location>
        <begin position="417"/>
        <end position="432"/>
    </location>
</feature>
<evidence type="ECO:0000256" key="4">
    <source>
        <dbReference type="ARBA" id="ARBA00022741"/>
    </source>
</evidence>
<dbReference type="Pfam" id="PF00005">
    <property type="entry name" value="ABC_tran"/>
    <property type="match status" value="2"/>
</dbReference>
<feature type="domain" description="ABC transporter" evidence="10">
    <location>
        <begin position="445"/>
        <end position="668"/>
    </location>
</feature>
<keyword evidence="13" id="KW-1185">Reference proteome</keyword>
<dbReference type="PROSITE" id="PS50893">
    <property type="entry name" value="ABC_TRANSPORTER_2"/>
    <property type="match status" value="2"/>
</dbReference>
<dbReference type="PROSITE" id="PS50929">
    <property type="entry name" value="ABC_TM1F"/>
    <property type="match status" value="2"/>
</dbReference>
<feature type="transmembrane region" description="Helical" evidence="9">
    <location>
        <begin position="237"/>
        <end position="256"/>
    </location>
</feature>
<dbReference type="CDD" id="cd03244">
    <property type="entry name" value="ABCC_MRP_domain2"/>
    <property type="match status" value="1"/>
</dbReference>
<evidence type="ECO:0000256" key="3">
    <source>
        <dbReference type="ARBA" id="ARBA00022692"/>
    </source>
</evidence>
<comment type="subcellular location">
    <subcellularLocation>
        <location evidence="1">Membrane</location>
        <topology evidence="1">Multi-pass membrane protein</topology>
    </subcellularLocation>
</comment>
<evidence type="ECO:0000259" key="11">
    <source>
        <dbReference type="PROSITE" id="PS50929"/>
    </source>
</evidence>
<dbReference type="Gene3D" id="3.40.50.300">
    <property type="entry name" value="P-loop containing nucleotide triphosphate hydrolases"/>
    <property type="match status" value="2"/>
</dbReference>
<name>A0A6G0TYK5_APHGL</name>
<dbReference type="SUPFAM" id="SSF90123">
    <property type="entry name" value="ABC transporter transmembrane region"/>
    <property type="match status" value="2"/>
</dbReference>
<feature type="region of interest" description="Disordered" evidence="8">
    <location>
        <begin position="417"/>
        <end position="438"/>
    </location>
</feature>
<feature type="transmembrane region" description="Helical" evidence="9">
    <location>
        <begin position="793"/>
        <end position="812"/>
    </location>
</feature>
<evidence type="ECO:0000313" key="13">
    <source>
        <dbReference type="Proteomes" id="UP000475862"/>
    </source>
</evidence>
<dbReference type="GO" id="GO:0140359">
    <property type="term" value="F:ABC-type transporter activity"/>
    <property type="evidence" value="ECO:0007669"/>
    <property type="project" value="InterPro"/>
</dbReference>
<dbReference type="FunFam" id="1.20.1560.10:FF:000026">
    <property type="entry name" value="Multidrug resistance-associated protein lethal(2)03659"/>
    <property type="match status" value="1"/>
</dbReference>
<dbReference type="EMBL" id="VYZN01000014">
    <property type="protein sequence ID" value="KAE9539983.1"/>
    <property type="molecule type" value="Genomic_DNA"/>
</dbReference>
<dbReference type="OrthoDB" id="6500128at2759"/>
<feature type="transmembrane region" description="Helical" evidence="9">
    <location>
        <begin position="209"/>
        <end position="231"/>
    </location>
</feature>
<feature type="transmembrane region" description="Helical" evidence="9">
    <location>
        <begin position="356"/>
        <end position="379"/>
    </location>
</feature>
<evidence type="ECO:0000256" key="2">
    <source>
        <dbReference type="ARBA" id="ARBA00022448"/>
    </source>
</evidence>
<keyword evidence="5" id="KW-0067">ATP-binding</keyword>
<dbReference type="PROSITE" id="PS00211">
    <property type="entry name" value="ABC_TRANSPORTER_1"/>
    <property type="match status" value="2"/>
</dbReference>
<keyword evidence="6 9" id="KW-1133">Transmembrane helix</keyword>